<accession>A0A815F011</accession>
<feature type="compositionally biased region" description="Polar residues" evidence="1">
    <location>
        <begin position="1257"/>
        <end position="1276"/>
    </location>
</feature>
<feature type="compositionally biased region" description="Basic and acidic residues" evidence="1">
    <location>
        <begin position="576"/>
        <end position="588"/>
    </location>
</feature>
<feature type="compositionally biased region" description="Basic and acidic residues" evidence="1">
    <location>
        <begin position="710"/>
        <end position="727"/>
    </location>
</feature>
<feature type="compositionally biased region" description="Polar residues" evidence="1">
    <location>
        <begin position="866"/>
        <end position="875"/>
    </location>
</feature>
<feature type="compositionally biased region" description="Polar residues" evidence="1">
    <location>
        <begin position="1021"/>
        <end position="1035"/>
    </location>
</feature>
<feature type="compositionally biased region" description="Polar residues" evidence="1">
    <location>
        <begin position="1384"/>
        <end position="1394"/>
    </location>
</feature>
<feature type="compositionally biased region" description="Basic and acidic residues" evidence="1">
    <location>
        <begin position="856"/>
        <end position="865"/>
    </location>
</feature>
<feature type="compositionally biased region" description="Basic and acidic residues" evidence="1">
    <location>
        <begin position="1305"/>
        <end position="1324"/>
    </location>
</feature>
<dbReference type="Proteomes" id="UP000663828">
    <property type="component" value="Unassembled WGS sequence"/>
</dbReference>
<feature type="compositionally biased region" description="Polar residues" evidence="1">
    <location>
        <begin position="1227"/>
        <end position="1240"/>
    </location>
</feature>
<feature type="compositionally biased region" description="Acidic residues" evidence="1">
    <location>
        <begin position="224"/>
        <end position="234"/>
    </location>
</feature>
<feature type="region of interest" description="Disordered" evidence="1">
    <location>
        <begin position="702"/>
        <end position="794"/>
    </location>
</feature>
<feature type="compositionally biased region" description="Polar residues" evidence="1">
    <location>
        <begin position="235"/>
        <end position="248"/>
    </location>
</feature>
<keyword evidence="3" id="KW-1185">Reference proteome</keyword>
<evidence type="ECO:0000256" key="1">
    <source>
        <dbReference type="SAM" id="MobiDB-lite"/>
    </source>
</evidence>
<feature type="compositionally biased region" description="Basic and acidic residues" evidence="1">
    <location>
        <begin position="618"/>
        <end position="628"/>
    </location>
</feature>
<feature type="compositionally biased region" description="Low complexity" evidence="1">
    <location>
        <begin position="736"/>
        <end position="745"/>
    </location>
</feature>
<gene>
    <name evidence="2" type="ORF">XAT740_LOCUS29486</name>
</gene>
<protein>
    <submittedName>
        <fullName evidence="2">Uncharacterized protein</fullName>
    </submittedName>
</protein>
<organism evidence="2 3">
    <name type="scientific">Adineta ricciae</name>
    <name type="common">Rotifer</name>
    <dbReference type="NCBI Taxonomy" id="249248"/>
    <lineage>
        <taxon>Eukaryota</taxon>
        <taxon>Metazoa</taxon>
        <taxon>Spiralia</taxon>
        <taxon>Gnathifera</taxon>
        <taxon>Rotifera</taxon>
        <taxon>Eurotatoria</taxon>
        <taxon>Bdelloidea</taxon>
        <taxon>Adinetida</taxon>
        <taxon>Adinetidae</taxon>
        <taxon>Adineta</taxon>
    </lineage>
</organism>
<evidence type="ECO:0000313" key="3">
    <source>
        <dbReference type="Proteomes" id="UP000663828"/>
    </source>
</evidence>
<feature type="region of interest" description="Disordered" evidence="1">
    <location>
        <begin position="566"/>
        <end position="641"/>
    </location>
</feature>
<feature type="region of interest" description="Disordered" evidence="1">
    <location>
        <begin position="223"/>
        <end position="249"/>
    </location>
</feature>
<proteinExistence type="predicted"/>
<feature type="compositionally biased region" description="Polar residues" evidence="1">
    <location>
        <begin position="1081"/>
        <end position="1091"/>
    </location>
</feature>
<name>A0A815F011_ADIRI</name>
<feature type="compositionally biased region" description="Basic and acidic residues" evidence="1">
    <location>
        <begin position="1345"/>
        <end position="1363"/>
    </location>
</feature>
<feature type="compositionally biased region" description="Polar residues" evidence="1">
    <location>
        <begin position="1329"/>
        <end position="1338"/>
    </location>
</feature>
<dbReference type="EMBL" id="CAJNOR010002571">
    <property type="protein sequence ID" value="CAF1312960.1"/>
    <property type="molecule type" value="Genomic_DNA"/>
</dbReference>
<feature type="region of interest" description="Disordered" evidence="1">
    <location>
        <begin position="1015"/>
        <end position="1091"/>
    </location>
</feature>
<feature type="compositionally biased region" description="Polar residues" evidence="1">
    <location>
        <begin position="1290"/>
        <end position="1304"/>
    </location>
</feature>
<feature type="region of interest" description="Disordered" evidence="1">
    <location>
        <begin position="820"/>
        <end position="881"/>
    </location>
</feature>
<evidence type="ECO:0000313" key="2">
    <source>
        <dbReference type="EMBL" id="CAF1312960.1"/>
    </source>
</evidence>
<feature type="compositionally biased region" description="Low complexity" evidence="1">
    <location>
        <begin position="605"/>
        <end position="617"/>
    </location>
</feature>
<feature type="compositionally biased region" description="Basic and acidic residues" evidence="1">
    <location>
        <begin position="1038"/>
        <end position="1053"/>
    </location>
</feature>
<comment type="caution">
    <text evidence="2">The sequence shown here is derived from an EMBL/GenBank/DDBJ whole genome shotgun (WGS) entry which is preliminary data.</text>
</comment>
<reference evidence="2" key="1">
    <citation type="submission" date="2021-02" db="EMBL/GenBank/DDBJ databases">
        <authorList>
            <person name="Nowell W R."/>
        </authorList>
    </citation>
    <scope>NUCLEOTIDE SEQUENCE</scope>
</reference>
<feature type="region of interest" description="Disordered" evidence="1">
    <location>
        <begin position="1227"/>
        <end position="1402"/>
    </location>
</feature>
<sequence>MKFLVNESAYPLYEQEQMEFLHRTPSADDKEHSSSIETLENVLANRFFSSKKSSNILSNYLNTSLNEKQFNQFCSSLSKRIQTCSLSRHTTMAITAIASFSEEQTNSVECDNTYLSSDETSRLDDLSSLTTITSNLPKERSSLEQNTSIYADTTFFNSDIDDISDEMTSYEKLDNAMEINFGLQKCNDQPNNEEIIPIPDDFHFANSNFNGLVHAIKYTVISEKEEEEDDDDDNQQTLSDYDNVSHSSDANKKIRSNVDIVSGNLSMTSTMQHNYCSTICFGEQLNKQVKTLISEHNDSDDDDDDDYIIIDQRKPVVQMTTMNYESEFGTDDEFDQNFQSANLFDNEPLSTSLSDLSQDFDNLRYSSDAIQSDHTNDDLNDTSAHLREEALSLTKVRCKPRQSLIQSLTSLEDNSLNLSKSFVLKPSVGGGDSGSNVIVNTTICTKTAAAMPLQQNSLDCSKSEKRHGETSPYGFLQLNHDLRSIKTDDSTVSPISKTNNISDKDVLSASKKTDNFYLIHHQSSLIPIKDLLNQKNLNTNIEIIQMDEQECILEIVDGVIKLVPKDKSHLSSPNTDDDKSDAKQKSSIEYETSNNYDSPEHTEQSSSVASSISTPPLSEHEHESDDKLSVASASNKDDDHEEIQEPFILSRDIPSKTPPLQSQFDQSVDLLDLFSTPPVPQSHSNTDNNKYVKNLLDDSLSSASSYEQNGADKDSISHSSEQQKERSPSPVDQPLSKSSSSASISMKDDNSSVSPTNQVSELVESIPVIEKPSLIDEPEVEYPLPKSEPPPIAKPINKARINEFASLLSSSVHLTQLQAIKKPDISKETPVNNRPPPSPLRSDEQSYSSIRSVVASDRDQRESYHTVKSNNASQEEQTKKPIDARYNEKIDDRSSIQINTSNIKALFEQKISDTNKLLSQSNEHLLHSNETKQQHKKVPISYGSLKRNLPINPVQTNQVSTRRQSYQDMSSTNKYAEHIVGAKDVVIEDKQPEHSHQTAQYGNGIRRHNTEEIIRPGIVSSRASPDSTSSNNRSESLIAREIRETQEKEEELRRQRRSCGLPEDLSSLSTLANNDPIKPDASSSTSTKAPVKSSSFLSNLDFFTSKEHIGTNSTFPSRRSITAIPNIVYDSQGPSTNNESKPITNIVAQELSRFNGNGIPIIRTSSSNNYIQRSSSNQNIFTAQNTNNVIQREIEAIRTKEAELRELGRIQHTSDEHSDPRKYQEYISTLPKSQSNTTLSMGKAKRDTERMHRPIIATSNGFLQSKPISNTSSLSSLRGRFPSPNPTAPIISSSNKSTDYSKLSSTDRLELEKRECQEREQELRKQRHSVNGDSGNGSQDEHDDDQERYSDKIERLKRKENEKAQAPLIRPTKKLDMCQRWEQMLTNKNAQQTAGDEHNDDD</sequence>